<keyword evidence="8" id="KW-0226">DNA condensation</keyword>
<dbReference type="SMART" id="SM00968">
    <property type="entry name" value="SMC_hinge"/>
    <property type="match status" value="1"/>
</dbReference>
<organism evidence="15 16">
    <name type="scientific">Choiromyces venosus 120613-1</name>
    <dbReference type="NCBI Taxonomy" id="1336337"/>
    <lineage>
        <taxon>Eukaryota</taxon>
        <taxon>Fungi</taxon>
        <taxon>Dikarya</taxon>
        <taxon>Ascomycota</taxon>
        <taxon>Pezizomycotina</taxon>
        <taxon>Pezizomycetes</taxon>
        <taxon>Pezizales</taxon>
        <taxon>Tuberaceae</taxon>
        <taxon>Choiromyces</taxon>
    </lineage>
</organism>
<dbReference type="SUPFAM" id="SSF75553">
    <property type="entry name" value="Smc hinge domain"/>
    <property type="match status" value="1"/>
</dbReference>
<dbReference type="GO" id="GO:0007076">
    <property type="term" value="P:mitotic chromosome condensation"/>
    <property type="evidence" value="ECO:0007669"/>
    <property type="project" value="UniProtKB-ARBA"/>
</dbReference>
<evidence type="ECO:0000256" key="13">
    <source>
        <dbReference type="SAM" id="MobiDB-lite"/>
    </source>
</evidence>
<keyword evidence="5" id="KW-0498">Mitosis</keyword>
<evidence type="ECO:0000256" key="9">
    <source>
        <dbReference type="ARBA" id="ARBA00023242"/>
    </source>
</evidence>
<dbReference type="FunFam" id="3.40.50.300:FF:000585">
    <property type="entry name" value="Structural maintenance of chromosomes 4"/>
    <property type="match status" value="1"/>
</dbReference>
<sequence>MAGGDAATPRPTSSYSNSSQNPPVVVKSRANALFQQQQLEQEQGPKPRLVITHLVLMNFKSYAGRQEVGPFHASFSSVVGPNGSGKSNVIDSLLFVFGFRASKMRQGKISALIHNSAASPNLDYCEVEVHFQEVLDATGGGHEVVPDSKLIVSRRAFKNNSSKYYINGGTSDYTQVTTLLRGRGIDLDHKRFLILQGEVESIAQMKPKAQHDSDDGLLEYLEDIIGTSKYKQPIEESATQVEELNEICVEKSTRVQHVEKEKNSLEDKKEAALEFIRNENELTMRKSALYQIHIADSAANINVTAEMTTQLQAQLDEELEKHRGNEDEIKKLERKYKAGSKEVEEVEASTKAILKELAKSEKESVKFQEKEKFLTQKQKKLQKAIQTNRLAASEAAATIEKHTQDLERFGKQIAALETNLGTEEQELDRIRDTLKEKTQGFSDQIDVKQKMLEPWKEKINEKQSAIAVAQSELDILYEKNNATQNAMEEAQTKIAVIDESRAVKEQELKDCQKEIAKLSKQGQKLQAELEKINQKEPHLRKNVSGARQKADEAKASLAATQTQGNVLTGLMRLKESGRIEGFHGRLGNLGTIDARYDVAISTACPQLDNMVVDSVEAGQQCIDYLRKNNLGRANFICLDKLHSRNLNAIKTPENVPRLFDLVKPKSPILAPAFYSVLQDALVAKDLAQANRIAYGAKRWRVVTLEGQLIDKSGTMTGGGQTVSKGRMSSKLVADTSKEAIAKLEVDRDTQERIFQEFQQQRSDLESTLRNIKGRIPEAEVMISKIVLEIEAGNKQRADLEKRIRELSAQGKASEVDDERVSTLERKIEDLGSEVGRLNSETTEIEDGIKRLQNSIMGAGGIKLRSQKSKVDGIREQLETLNEQLSNADMARTKAEKSRMKAEKAFSGSTKEFENVAIELEGLHEEIQDHAKLAEADNAKAEEAQTYLQEKLEELAALKEELDEKLGELNKTRAAEIEMKNKLEEHQKALVENQKRLRHWEQELSKLELQSVSDGAEAAEEEDLSLPEYTEDELADMDKAQLNGEIAALEEKLQNVNVDMAVLVEYRKRVEEYQKRSKDLEESVVARDSAKQRVDDLRKRRLEEFMEGFSAISLRLKEMYQMITMGGNAELELVDSLDPFSEGILFSVMPPKKSWKNISNLSGGEKTLSSLALVFALHHYKPTPLYVMDEIDAALDFRNVSIVASYIKERTKNAQFIVISLRNNMFELAARLVGVYKVNHMTKSVTIENQDYIEKH</sequence>
<evidence type="ECO:0000256" key="10">
    <source>
        <dbReference type="ARBA" id="ARBA00023306"/>
    </source>
</evidence>
<dbReference type="GO" id="GO:0016887">
    <property type="term" value="F:ATP hydrolysis activity"/>
    <property type="evidence" value="ECO:0007669"/>
    <property type="project" value="InterPro"/>
</dbReference>
<dbReference type="GO" id="GO:0005634">
    <property type="term" value="C:nucleus"/>
    <property type="evidence" value="ECO:0007669"/>
    <property type="project" value="UniProtKB-SubCell"/>
</dbReference>
<keyword evidence="6" id="KW-0067">ATP-binding</keyword>
<reference evidence="15 16" key="1">
    <citation type="journal article" date="2018" name="Nat. Ecol. Evol.">
        <title>Pezizomycetes genomes reveal the molecular basis of ectomycorrhizal truffle lifestyle.</title>
        <authorList>
            <person name="Murat C."/>
            <person name="Payen T."/>
            <person name="Noel B."/>
            <person name="Kuo A."/>
            <person name="Morin E."/>
            <person name="Chen J."/>
            <person name="Kohler A."/>
            <person name="Krizsan K."/>
            <person name="Balestrini R."/>
            <person name="Da Silva C."/>
            <person name="Montanini B."/>
            <person name="Hainaut M."/>
            <person name="Levati E."/>
            <person name="Barry K.W."/>
            <person name="Belfiori B."/>
            <person name="Cichocki N."/>
            <person name="Clum A."/>
            <person name="Dockter R.B."/>
            <person name="Fauchery L."/>
            <person name="Guy J."/>
            <person name="Iotti M."/>
            <person name="Le Tacon F."/>
            <person name="Lindquist E.A."/>
            <person name="Lipzen A."/>
            <person name="Malagnac F."/>
            <person name="Mello A."/>
            <person name="Molinier V."/>
            <person name="Miyauchi S."/>
            <person name="Poulain J."/>
            <person name="Riccioni C."/>
            <person name="Rubini A."/>
            <person name="Sitrit Y."/>
            <person name="Splivallo R."/>
            <person name="Traeger S."/>
            <person name="Wang M."/>
            <person name="Zifcakova L."/>
            <person name="Wipf D."/>
            <person name="Zambonelli A."/>
            <person name="Paolocci F."/>
            <person name="Nowrousian M."/>
            <person name="Ottonello S."/>
            <person name="Baldrian P."/>
            <person name="Spatafora J.W."/>
            <person name="Henrissat B."/>
            <person name="Nagy L.G."/>
            <person name="Aury J.M."/>
            <person name="Wincker P."/>
            <person name="Grigoriev I.V."/>
            <person name="Bonfante P."/>
            <person name="Martin F.M."/>
        </authorList>
    </citation>
    <scope>NUCLEOTIDE SEQUENCE [LARGE SCALE GENOMIC DNA]</scope>
    <source>
        <strain evidence="15 16">120613-1</strain>
    </source>
</reference>
<evidence type="ECO:0000256" key="1">
    <source>
        <dbReference type="ARBA" id="ARBA00004123"/>
    </source>
</evidence>
<dbReference type="InterPro" id="IPR036277">
    <property type="entry name" value="SMC_hinge_sf"/>
</dbReference>
<dbReference type="OrthoDB" id="5575062at2759"/>
<keyword evidence="10" id="KW-0131">Cell cycle</keyword>
<evidence type="ECO:0000256" key="3">
    <source>
        <dbReference type="ARBA" id="ARBA00022618"/>
    </source>
</evidence>
<comment type="subcellular location">
    <subcellularLocation>
        <location evidence="1 11">Nucleus</location>
    </subcellularLocation>
</comment>
<feature type="coiled-coil region" evidence="12">
    <location>
        <begin position="241"/>
        <end position="275"/>
    </location>
</feature>
<dbReference type="GO" id="GO:0000796">
    <property type="term" value="C:condensin complex"/>
    <property type="evidence" value="ECO:0007669"/>
    <property type="project" value="TreeGrafter"/>
</dbReference>
<dbReference type="Gene3D" id="3.30.70.1620">
    <property type="match status" value="1"/>
</dbReference>
<evidence type="ECO:0000313" key="16">
    <source>
        <dbReference type="Proteomes" id="UP000276215"/>
    </source>
</evidence>
<dbReference type="EMBL" id="ML120392">
    <property type="protein sequence ID" value="RPA98865.1"/>
    <property type="molecule type" value="Genomic_DNA"/>
</dbReference>
<name>A0A3N4JKU2_9PEZI</name>
<evidence type="ECO:0000313" key="15">
    <source>
        <dbReference type="EMBL" id="RPA98865.1"/>
    </source>
</evidence>
<protein>
    <recommendedName>
        <fullName evidence="11">Structural maintenance of chromosomes protein</fullName>
    </recommendedName>
</protein>
<dbReference type="InterPro" id="IPR010935">
    <property type="entry name" value="SMC_hinge"/>
</dbReference>
<dbReference type="Proteomes" id="UP000276215">
    <property type="component" value="Unassembled WGS sequence"/>
</dbReference>
<dbReference type="PANTHER" id="PTHR18937">
    <property type="entry name" value="STRUCTURAL MAINTENANCE OF CHROMOSOMES SMC FAMILY MEMBER"/>
    <property type="match status" value="1"/>
</dbReference>
<dbReference type="PANTHER" id="PTHR18937:SF172">
    <property type="entry name" value="STRUCTURAL MAINTENANCE OF CHROMOSOMES PROTEIN"/>
    <property type="match status" value="1"/>
</dbReference>
<dbReference type="SUPFAM" id="SSF52540">
    <property type="entry name" value="P-loop containing nucleoside triphosphate hydrolases"/>
    <property type="match status" value="1"/>
</dbReference>
<evidence type="ECO:0000256" key="8">
    <source>
        <dbReference type="ARBA" id="ARBA00023067"/>
    </source>
</evidence>
<dbReference type="GO" id="GO:0005524">
    <property type="term" value="F:ATP binding"/>
    <property type="evidence" value="ECO:0007669"/>
    <property type="project" value="UniProtKB-KW"/>
</dbReference>
<dbReference type="FunFam" id="3.40.50.300:FF:000481">
    <property type="entry name" value="Structural maintenance of chromosomes 4"/>
    <property type="match status" value="1"/>
</dbReference>
<keyword evidence="16" id="KW-1185">Reference proteome</keyword>
<feature type="domain" description="SMC hinge" evidence="14">
    <location>
        <begin position="580"/>
        <end position="693"/>
    </location>
</feature>
<keyword evidence="7 12" id="KW-0175">Coiled coil</keyword>
<evidence type="ECO:0000256" key="6">
    <source>
        <dbReference type="ARBA" id="ARBA00022840"/>
    </source>
</evidence>
<evidence type="ECO:0000256" key="5">
    <source>
        <dbReference type="ARBA" id="ARBA00022776"/>
    </source>
</evidence>
<keyword evidence="4" id="KW-0547">Nucleotide-binding</keyword>
<feature type="coiled-coil region" evidence="12">
    <location>
        <begin position="473"/>
        <end position="535"/>
    </location>
</feature>
<feature type="coiled-coil region" evidence="12">
    <location>
        <begin position="740"/>
        <end position="897"/>
    </location>
</feature>
<dbReference type="PIRSF" id="PIRSF005719">
    <property type="entry name" value="SMC"/>
    <property type="match status" value="1"/>
</dbReference>
<feature type="coiled-coil region" evidence="12">
    <location>
        <begin position="923"/>
        <end position="1009"/>
    </location>
</feature>
<dbReference type="Pfam" id="PF02463">
    <property type="entry name" value="SMC_N"/>
    <property type="match status" value="1"/>
</dbReference>
<dbReference type="GO" id="GO:0051301">
    <property type="term" value="P:cell division"/>
    <property type="evidence" value="ECO:0007669"/>
    <property type="project" value="UniProtKB-KW"/>
</dbReference>
<evidence type="ECO:0000256" key="12">
    <source>
        <dbReference type="SAM" id="Coils"/>
    </source>
</evidence>
<evidence type="ECO:0000256" key="2">
    <source>
        <dbReference type="ARBA" id="ARBA00006005"/>
    </source>
</evidence>
<feature type="coiled-coil region" evidence="12">
    <location>
        <begin position="1038"/>
        <end position="1099"/>
    </location>
</feature>
<dbReference type="Gene3D" id="3.40.50.300">
    <property type="entry name" value="P-loop containing nucleotide triphosphate hydrolases"/>
    <property type="match status" value="2"/>
</dbReference>
<proteinExistence type="inferred from homology"/>
<dbReference type="AlphaFoldDB" id="A0A3N4JKU2"/>
<evidence type="ECO:0000256" key="4">
    <source>
        <dbReference type="ARBA" id="ARBA00022741"/>
    </source>
</evidence>
<evidence type="ECO:0000259" key="14">
    <source>
        <dbReference type="SMART" id="SM00968"/>
    </source>
</evidence>
<feature type="coiled-coil region" evidence="12">
    <location>
        <begin position="399"/>
        <end position="433"/>
    </location>
</feature>
<evidence type="ECO:0000256" key="7">
    <source>
        <dbReference type="ARBA" id="ARBA00023054"/>
    </source>
</evidence>
<accession>A0A3N4JKU2</accession>
<keyword evidence="9 11" id="KW-0539">Nucleus</keyword>
<comment type="similarity">
    <text evidence="2">Belongs to the SMC family. SMC4 subfamily.</text>
</comment>
<feature type="compositionally biased region" description="Polar residues" evidence="13">
    <location>
        <begin position="10"/>
        <end position="22"/>
    </location>
</feature>
<dbReference type="InterPro" id="IPR024704">
    <property type="entry name" value="SMC"/>
</dbReference>
<feature type="coiled-coil region" evidence="12">
    <location>
        <begin position="315"/>
        <end position="363"/>
    </location>
</feature>
<dbReference type="Gene3D" id="1.20.1060.20">
    <property type="match status" value="1"/>
</dbReference>
<dbReference type="InterPro" id="IPR003395">
    <property type="entry name" value="RecF/RecN/SMC_N"/>
</dbReference>
<dbReference type="STRING" id="1336337.A0A3N4JKU2"/>
<dbReference type="Pfam" id="PF06470">
    <property type="entry name" value="SMC_hinge"/>
    <property type="match status" value="1"/>
</dbReference>
<keyword evidence="3" id="KW-0132">Cell division</keyword>
<feature type="region of interest" description="Disordered" evidence="13">
    <location>
        <begin position="1"/>
        <end position="23"/>
    </location>
</feature>
<evidence type="ECO:0000256" key="11">
    <source>
        <dbReference type="PIRNR" id="PIRNR005719"/>
    </source>
</evidence>
<dbReference type="InterPro" id="IPR027417">
    <property type="entry name" value="P-loop_NTPase"/>
</dbReference>
<gene>
    <name evidence="15" type="ORF">L873DRAFT_1807552</name>
</gene>